<protein>
    <recommendedName>
        <fullName evidence="2">Ubiquitin-like domain-containing protein</fullName>
    </recommendedName>
</protein>
<dbReference type="Gene3D" id="3.10.20.90">
    <property type="entry name" value="Phosphatidylinositol 3-kinase Catalytic Subunit, Chain A, domain 1"/>
    <property type="match status" value="1"/>
</dbReference>
<feature type="compositionally biased region" description="Low complexity" evidence="1">
    <location>
        <begin position="181"/>
        <end position="192"/>
    </location>
</feature>
<keyword evidence="4" id="KW-1185">Reference proteome</keyword>
<dbReference type="PANTHER" id="PTHR10677:SF10">
    <property type="entry name" value="UBIQUILIN 5"/>
    <property type="match status" value="1"/>
</dbReference>
<dbReference type="CDD" id="cd01808">
    <property type="entry name" value="Ubl_PLICs"/>
    <property type="match status" value="1"/>
</dbReference>
<evidence type="ECO:0000259" key="2">
    <source>
        <dbReference type="PROSITE" id="PS50053"/>
    </source>
</evidence>
<feature type="region of interest" description="Disordered" evidence="1">
    <location>
        <begin position="224"/>
        <end position="247"/>
    </location>
</feature>
<dbReference type="EMBL" id="SGJD01002053">
    <property type="protein sequence ID" value="KAB0397071.1"/>
    <property type="molecule type" value="Genomic_DNA"/>
</dbReference>
<dbReference type="FunFam" id="3.10.20.90:FF:000095">
    <property type="entry name" value="Ubiquilin 4"/>
    <property type="match status" value="1"/>
</dbReference>
<accession>A0A643CA46</accession>
<feature type="region of interest" description="Disordered" evidence="1">
    <location>
        <begin position="142"/>
        <end position="198"/>
    </location>
</feature>
<dbReference type="Pfam" id="PF00240">
    <property type="entry name" value="ubiquitin"/>
    <property type="match status" value="1"/>
</dbReference>
<evidence type="ECO:0000313" key="3">
    <source>
        <dbReference type="EMBL" id="KAB0397071.1"/>
    </source>
</evidence>
<dbReference type="PANTHER" id="PTHR10677">
    <property type="entry name" value="UBIQUILIN"/>
    <property type="match status" value="1"/>
</dbReference>
<dbReference type="GO" id="GO:0006511">
    <property type="term" value="P:ubiquitin-dependent protein catabolic process"/>
    <property type="evidence" value="ECO:0007669"/>
    <property type="project" value="TreeGrafter"/>
</dbReference>
<dbReference type="SMART" id="SM00213">
    <property type="entry name" value="UBQ"/>
    <property type="match status" value="1"/>
</dbReference>
<dbReference type="AlphaFoldDB" id="A0A643CA46"/>
<evidence type="ECO:0000313" key="4">
    <source>
        <dbReference type="Proteomes" id="UP000437017"/>
    </source>
</evidence>
<dbReference type="OrthoDB" id="9450922at2759"/>
<gene>
    <name evidence="3" type="ORF">E2I00_012026</name>
</gene>
<dbReference type="GO" id="GO:0031593">
    <property type="term" value="F:polyubiquitin modification-dependent protein binding"/>
    <property type="evidence" value="ECO:0007669"/>
    <property type="project" value="TreeGrafter"/>
</dbReference>
<dbReference type="Proteomes" id="UP000437017">
    <property type="component" value="Unassembled WGS sequence"/>
</dbReference>
<proteinExistence type="predicted"/>
<dbReference type="GO" id="GO:0005829">
    <property type="term" value="C:cytosol"/>
    <property type="evidence" value="ECO:0007669"/>
    <property type="project" value="TreeGrafter"/>
</dbReference>
<feature type="non-terminal residue" evidence="3">
    <location>
        <position position="447"/>
    </location>
</feature>
<reference evidence="3 4" key="1">
    <citation type="journal article" date="2019" name="PLoS ONE">
        <title>Genomic analyses reveal an absence of contemporary introgressive admixture between fin whales and blue whales, despite known hybrids.</title>
        <authorList>
            <person name="Westbury M.V."/>
            <person name="Petersen B."/>
            <person name="Lorenzen E.D."/>
        </authorList>
    </citation>
    <scope>NUCLEOTIDE SEQUENCE [LARGE SCALE GENOMIC DNA]</scope>
    <source>
        <strain evidence="3">FinWhale-01</strain>
    </source>
</reference>
<evidence type="ECO:0000256" key="1">
    <source>
        <dbReference type="SAM" id="MobiDB-lite"/>
    </source>
</evidence>
<dbReference type="SUPFAM" id="SSF54236">
    <property type="entry name" value="Ubiquitin-like"/>
    <property type="match status" value="1"/>
</dbReference>
<name>A0A643CA46_BALPH</name>
<dbReference type="InterPro" id="IPR015496">
    <property type="entry name" value="Ubiquilin"/>
</dbReference>
<dbReference type="Gene3D" id="1.10.8.10">
    <property type="entry name" value="DNA helicase RuvA subunit, C-terminal domain"/>
    <property type="match status" value="1"/>
</dbReference>
<sequence>MARAREEAGDSWLVSGREPSSHIIRVSVKTPQDCQEFMLAENSSIRHFKKQISKRLHCDTDGLVLIFSGKILRDQDILSRRGILDGTTVHLVVKTCVKGTLPGPSTLPGSAGHCTHRSEPSTSETDFLGQLTQLLLAAPESVGGGGRGPVLGRHCGSRQTSTETRASSSGSGKLAEPGPVTGATARGQAGAGNLEAVPGGADATRPVCSDIQHLRLSTLAPWVASKGHSPGSEPCRAGANPHRSTNTTTTVPAAFAPARPLAQEVSAAVVVQSRRVVSNQANSGCRTGLSDLHSGQVGRLRPSPSALRKALHVLQQNPALLHQLATGSPLRHHMPLLPILTNPRALQALIQIEKGLQILPREVPGLGPCLWDPGRPHEAKGASETRAGGQGHRADPVQPTWAVLQLLHALANACARSTQSSMSSSPLTEGRYQQELEHLKAMGFANH</sequence>
<organism evidence="3 4">
    <name type="scientific">Balaenoptera physalus</name>
    <name type="common">Fin whale</name>
    <name type="synonym">Balaena physalus</name>
    <dbReference type="NCBI Taxonomy" id="9770"/>
    <lineage>
        <taxon>Eukaryota</taxon>
        <taxon>Metazoa</taxon>
        <taxon>Chordata</taxon>
        <taxon>Craniata</taxon>
        <taxon>Vertebrata</taxon>
        <taxon>Euteleostomi</taxon>
        <taxon>Mammalia</taxon>
        <taxon>Eutheria</taxon>
        <taxon>Laurasiatheria</taxon>
        <taxon>Artiodactyla</taxon>
        <taxon>Whippomorpha</taxon>
        <taxon>Cetacea</taxon>
        <taxon>Mysticeti</taxon>
        <taxon>Balaenopteridae</taxon>
        <taxon>Balaenoptera</taxon>
    </lineage>
</organism>
<feature type="region of interest" description="Disordered" evidence="1">
    <location>
        <begin position="373"/>
        <end position="395"/>
    </location>
</feature>
<feature type="compositionally biased region" description="Basic and acidic residues" evidence="1">
    <location>
        <begin position="374"/>
        <end position="383"/>
    </location>
</feature>
<dbReference type="InterPro" id="IPR000626">
    <property type="entry name" value="Ubiquitin-like_dom"/>
</dbReference>
<dbReference type="PROSITE" id="PS50053">
    <property type="entry name" value="UBIQUITIN_2"/>
    <property type="match status" value="1"/>
</dbReference>
<feature type="domain" description="Ubiquitin-like" evidence="2">
    <location>
        <begin position="24"/>
        <end position="94"/>
    </location>
</feature>
<comment type="caution">
    <text evidence="3">The sequence shown here is derived from an EMBL/GenBank/DDBJ whole genome shotgun (WGS) entry which is preliminary data.</text>
</comment>
<dbReference type="InterPro" id="IPR029071">
    <property type="entry name" value="Ubiquitin-like_domsf"/>
</dbReference>
<feature type="compositionally biased region" description="Polar residues" evidence="1">
    <location>
        <begin position="157"/>
        <end position="171"/>
    </location>
</feature>